<dbReference type="EMBL" id="BAABGZ010000013">
    <property type="protein sequence ID" value="GAA4353090.1"/>
    <property type="molecule type" value="Genomic_DNA"/>
</dbReference>
<keyword evidence="3" id="KW-1185">Reference proteome</keyword>
<dbReference type="Proteomes" id="UP001501153">
    <property type="component" value="Unassembled WGS sequence"/>
</dbReference>
<organism evidence="2 3">
    <name type="scientific">Hymenobacter saemangeumensis</name>
    <dbReference type="NCBI Taxonomy" id="1084522"/>
    <lineage>
        <taxon>Bacteria</taxon>
        <taxon>Pseudomonadati</taxon>
        <taxon>Bacteroidota</taxon>
        <taxon>Cytophagia</taxon>
        <taxon>Cytophagales</taxon>
        <taxon>Hymenobacteraceae</taxon>
        <taxon>Hymenobacter</taxon>
    </lineage>
</organism>
<comment type="caution">
    <text evidence="2">The sequence shown here is derived from an EMBL/GenBank/DDBJ whole genome shotgun (WGS) entry which is preliminary data.</text>
</comment>
<evidence type="ECO:0000313" key="3">
    <source>
        <dbReference type="Proteomes" id="UP001501153"/>
    </source>
</evidence>
<gene>
    <name evidence="2" type="ORF">GCM10023185_13370</name>
</gene>
<dbReference type="RefSeq" id="WP_345235041.1">
    <property type="nucleotide sequence ID" value="NZ_BAABGZ010000013.1"/>
</dbReference>
<name>A0ABP8I7N4_9BACT</name>
<sequence length="71" mass="8196">MPFKEAIPVLREMADLLAQQDKEEAEKGKQKNEVREKRRKALMTAQQVLSDYLNTGAPAQHWQKGEQQALF</sequence>
<keyword evidence="1" id="KW-0175">Coiled coil</keyword>
<accession>A0ABP8I7N4</accession>
<feature type="coiled-coil region" evidence="1">
    <location>
        <begin position="13"/>
        <end position="40"/>
    </location>
</feature>
<proteinExistence type="predicted"/>
<evidence type="ECO:0000256" key="1">
    <source>
        <dbReference type="SAM" id="Coils"/>
    </source>
</evidence>
<reference evidence="3" key="1">
    <citation type="journal article" date="2019" name="Int. J. Syst. Evol. Microbiol.">
        <title>The Global Catalogue of Microorganisms (GCM) 10K type strain sequencing project: providing services to taxonomists for standard genome sequencing and annotation.</title>
        <authorList>
            <consortium name="The Broad Institute Genomics Platform"/>
            <consortium name="The Broad Institute Genome Sequencing Center for Infectious Disease"/>
            <person name="Wu L."/>
            <person name="Ma J."/>
        </authorList>
    </citation>
    <scope>NUCLEOTIDE SEQUENCE [LARGE SCALE GENOMIC DNA]</scope>
    <source>
        <strain evidence="3">JCM 17923</strain>
    </source>
</reference>
<evidence type="ECO:0000313" key="2">
    <source>
        <dbReference type="EMBL" id="GAA4353090.1"/>
    </source>
</evidence>
<protein>
    <submittedName>
        <fullName evidence="2">Uncharacterized protein</fullName>
    </submittedName>
</protein>